<organism evidence="1 2">
    <name type="scientific">Rangifer tarandus platyrhynchus</name>
    <name type="common">Svalbard reindeer</name>
    <dbReference type="NCBI Taxonomy" id="3082113"/>
    <lineage>
        <taxon>Eukaryota</taxon>
        <taxon>Metazoa</taxon>
        <taxon>Chordata</taxon>
        <taxon>Craniata</taxon>
        <taxon>Vertebrata</taxon>
        <taxon>Euteleostomi</taxon>
        <taxon>Mammalia</taxon>
        <taxon>Eutheria</taxon>
        <taxon>Laurasiatheria</taxon>
        <taxon>Artiodactyla</taxon>
        <taxon>Ruminantia</taxon>
        <taxon>Pecora</taxon>
        <taxon>Cervidae</taxon>
        <taxon>Odocoileinae</taxon>
        <taxon>Rangifer</taxon>
    </lineage>
</organism>
<proteinExistence type="predicted"/>
<dbReference type="EMBL" id="OX596110">
    <property type="protein sequence ID" value="CAN0345488.1"/>
    <property type="molecule type" value="Genomic_DNA"/>
</dbReference>
<accession>A0AC59ZAK6</accession>
<reference evidence="1" key="2">
    <citation type="submission" date="2025-03" db="EMBL/GenBank/DDBJ databases">
        <authorList>
            <consortium name="ELIXIR-Norway"/>
            <consortium name="Elixir Norway"/>
        </authorList>
    </citation>
    <scope>NUCLEOTIDE SEQUENCE</scope>
</reference>
<evidence type="ECO:0000313" key="2">
    <source>
        <dbReference type="Proteomes" id="UP001162501"/>
    </source>
</evidence>
<gene>
    <name evidence="1" type="ORF">MRATA1EN22A_LOCUS16137</name>
</gene>
<evidence type="ECO:0000313" key="1">
    <source>
        <dbReference type="EMBL" id="CAN0345488.1"/>
    </source>
</evidence>
<dbReference type="Proteomes" id="UP001162501">
    <property type="component" value="Chromosome 26"/>
</dbReference>
<sequence length="216" mass="21942">MQKDGVSSKIHSPPKAKVKAASWPGFLHAGGAEVAGPTLHPSLRKPASLVGSAGQLGGGANHAVGRSGLSPHGAPGARSPRSPAGRWPGTPRSSVQREVGSSPRSPGPDAASFHRKEALSPRPRPSAGAPSSHQSDSLPGVGRELGAAPALPLGDPGPSPSALHPLTSRVRDSSFRPGKPRPRSPRARNRERKCGETAAAAASFPFRDVAAPGDLS</sequence>
<name>A0AC59ZAK6_RANTA</name>
<reference evidence="1" key="1">
    <citation type="submission" date="2023-05" db="EMBL/GenBank/DDBJ databases">
        <authorList>
            <consortium name="ELIXIR-Norway"/>
        </authorList>
    </citation>
    <scope>NUCLEOTIDE SEQUENCE</scope>
</reference>
<protein>
    <submittedName>
        <fullName evidence="1">Uncharacterized protein</fullName>
    </submittedName>
</protein>